<feature type="transmembrane region" description="Helical" evidence="7">
    <location>
        <begin position="107"/>
        <end position="128"/>
    </location>
</feature>
<gene>
    <name evidence="8" type="ORF">FHU41_002401</name>
</gene>
<dbReference type="PANTHER" id="PTHR33452:SF1">
    <property type="entry name" value="INNER MEMBRANE PROTEIN YPHA-RELATED"/>
    <property type="match status" value="1"/>
</dbReference>
<evidence type="ECO:0000313" key="9">
    <source>
        <dbReference type="Proteomes" id="UP000521748"/>
    </source>
</evidence>
<evidence type="ECO:0000256" key="1">
    <source>
        <dbReference type="ARBA" id="ARBA00004651"/>
    </source>
</evidence>
<dbReference type="InterPro" id="IPR051907">
    <property type="entry name" value="DoxX-like_oxidoreductase"/>
</dbReference>
<comment type="subcellular location">
    <subcellularLocation>
        <location evidence="1">Cell membrane</location>
        <topology evidence="1">Multi-pass membrane protein</topology>
    </subcellularLocation>
</comment>
<evidence type="ECO:0000256" key="4">
    <source>
        <dbReference type="ARBA" id="ARBA00022692"/>
    </source>
</evidence>
<dbReference type="GO" id="GO:0005886">
    <property type="term" value="C:plasma membrane"/>
    <property type="evidence" value="ECO:0007669"/>
    <property type="project" value="UniProtKB-SubCell"/>
</dbReference>
<dbReference type="AlphaFoldDB" id="A0A7Y9LV36"/>
<sequence length="144" mass="14855">MAKTSNSAHLGLILLRLVTGLIFALHGWQKFNSGIESTAQGFGSMGVPAPELMAPFVAGLEFIGGLALIVGLLSKPIAVLLVADMIGAAFLVHLPQGFFATDGGFEYVLALAAMAGTLALTGPGKFSIDALLFGRSKRLKAVLA</sequence>
<evidence type="ECO:0000256" key="6">
    <source>
        <dbReference type="ARBA" id="ARBA00023136"/>
    </source>
</evidence>
<dbReference type="RefSeq" id="WP_179389848.1">
    <property type="nucleotide sequence ID" value="NZ_JACBYQ010000002.1"/>
</dbReference>
<keyword evidence="5 7" id="KW-1133">Transmembrane helix</keyword>
<dbReference type="EMBL" id="JACBYQ010000002">
    <property type="protein sequence ID" value="NYE96151.1"/>
    <property type="molecule type" value="Genomic_DNA"/>
</dbReference>
<keyword evidence="9" id="KW-1185">Reference proteome</keyword>
<dbReference type="Proteomes" id="UP000521748">
    <property type="component" value="Unassembled WGS sequence"/>
</dbReference>
<feature type="transmembrane region" description="Helical" evidence="7">
    <location>
        <begin position="7"/>
        <end position="28"/>
    </location>
</feature>
<evidence type="ECO:0000256" key="5">
    <source>
        <dbReference type="ARBA" id="ARBA00022989"/>
    </source>
</evidence>
<comment type="caution">
    <text evidence="8">The sequence shown here is derived from an EMBL/GenBank/DDBJ whole genome shotgun (WGS) entry which is preliminary data.</text>
</comment>
<dbReference type="PANTHER" id="PTHR33452">
    <property type="entry name" value="OXIDOREDUCTASE CATD-RELATED"/>
    <property type="match status" value="1"/>
</dbReference>
<evidence type="ECO:0000313" key="8">
    <source>
        <dbReference type="EMBL" id="NYE96151.1"/>
    </source>
</evidence>
<evidence type="ECO:0000256" key="2">
    <source>
        <dbReference type="ARBA" id="ARBA00006679"/>
    </source>
</evidence>
<protein>
    <submittedName>
        <fullName evidence="8">Putative oxidoreductase</fullName>
    </submittedName>
</protein>
<keyword evidence="3" id="KW-1003">Cell membrane</keyword>
<keyword evidence="6 7" id="KW-0472">Membrane</keyword>
<organism evidence="8 9">
    <name type="scientific">Psychromicrobium silvestre</name>
    <dbReference type="NCBI Taxonomy" id="1645614"/>
    <lineage>
        <taxon>Bacteria</taxon>
        <taxon>Bacillati</taxon>
        <taxon>Actinomycetota</taxon>
        <taxon>Actinomycetes</taxon>
        <taxon>Micrococcales</taxon>
        <taxon>Micrococcaceae</taxon>
        <taxon>Psychromicrobium</taxon>
    </lineage>
</organism>
<comment type="similarity">
    <text evidence="2">Belongs to the DoxX family.</text>
</comment>
<evidence type="ECO:0000256" key="3">
    <source>
        <dbReference type="ARBA" id="ARBA00022475"/>
    </source>
</evidence>
<proteinExistence type="inferred from homology"/>
<feature type="transmembrane region" description="Helical" evidence="7">
    <location>
        <begin position="77"/>
        <end position="95"/>
    </location>
</feature>
<feature type="transmembrane region" description="Helical" evidence="7">
    <location>
        <begin position="52"/>
        <end position="70"/>
    </location>
</feature>
<dbReference type="InterPro" id="IPR032808">
    <property type="entry name" value="DoxX"/>
</dbReference>
<reference evidence="8 9" key="1">
    <citation type="submission" date="2020-07" db="EMBL/GenBank/DDBJ databases">
        <title>Sequencing the genomes of 1000 actinobacteria strains.</title>
        <authorList>
            <person name="Klenk H.-P."/>
        </authorList>
    </citation>
    <scope>NUCLEOTIDE SEQUENCE [LARGE SCALE GENOMIC DNA]</scope>
    <source>
        <strain evidence="8 9">DSM 102047</strain>
    </source>
</reference>
<evidence type="ECO:0000256" key="7">
    <source>
        <dbReference type="SAM" id="Phobius"/>
    </source>
</evidence>
<dbReference type="Pfam" id="PF07681">
    <property type="entry name" value="DoxX"/>
    <property type="match status" value="1"/>
</dbReference>
<keyword evidence="4 7" id="KW-0812">Transmembrane</keyword>
<accession>A0A7Y9LV36</accession>
<name>A0A7Y9LV36_9MICC</name>